<evidence type="ECO:0000259" key="1">
    <source>
        <dbReference type="Pfam" id="PF06547"/>
    </source>
</evidence>
<evidence type="ECO:0000313" key="2">
    <source>
        <dbReference type="EMBL" id="CAI9764864.1"/>
    </source>
</evidence>
<keyword evidence="3" id="KW-1185">Reference proteome</keyword>
<dbReference type="PANTHER" id="PTHR46635">
    <property type="entry name" value="GLYCOSYL TRANSFERASE FAMILY 1 PROTEIN"/>
    <property type="match status" value="1"/>
</dbReference>
<reference evidence="2" key="1">
    <citation type="submission" date="2023-05" db="EMBL/GenBank/DDBJ databases">
        <authorList>
            <person name="Huff M."/>
        </authorList>
    </citation>
    <scope>NUCLEOTIDE SEQUENCE</scope>
</reference>
<dbReference type="Pfam" id="PF06547">
    <property type="entry name" value="DUF1117"/>
    <property type="match status" value="1"/>
</dbReference>
<organism evidence="2 3">
    <name type="scientific">Fraxinus pennsylvanica</name>
    <dbReference type="NCBI Taxonomy" id="56036"/>
    <lineage>
        <taxon>Eukaryota</taxon>
        <taxon>Viridiplantae</taxon>
        <taxon>Streptophyta</taxon>
        <taxon>Embryophyta</taxon>
        <taxon>Tracheophyta</taxon>
        <taxon>Spermatophyta</taxon>
        <taxon>Magnoliopsida</taxon>
        <taxon>eudicotyledons</taxon>
        <taxon>Gunneridae</taxon>
        <taxon>Pentapetalae</taxon>
        <taxon>asterids</taxon>
        <taxon>lamiids</taxon>
        <taxon>Lamiales</taxon>
        <taxon>Oleaceae</taxon>
        <taxon>Oleeae</taxon>
        <taxon>Fraxinus</taxon>
    </lineage>
</organism>
<sequence>MTMPRVYTEIDGGFNNDDGMPRRIERFRSDSSSLGRVWVSRSWSLSGSGSSVVSRYILRRNSNRFGDGLGQTLLLSFARVADKCLGIEEWCTWTQMQEQHELRRRRGQMQVKWFQYSTPKSMDEDVAEEADSDHPKRLWLWSSTGEFLWQGYV</sequence>
<dbReference type="PANTHER" id="PTHR46635:SF1">
    <property type="entry name" value="GLYCOSYL TRANSFERASE FAMILY 1 PROTEIN"/>
    <property type="match status" value="1"/>
</dbReference>
<dbReference type="InterPro" id="IPR010543">
    <property type="entry name" value="DUF1117"/>
</dbReference>
<feature type="domain" description="DUF1117" evidence="1">
    <location>
        <begin position="2"/>
        <end position="33"/>
    </location>
</feature>
<name>A0AAD1Z8J9_9LAMI</name>
<proteinExistence type="predicted"/>
<dbReference type="Proteomes" id="UP000834106">
    <property type="component" value="Chromosome 7"/>
</dbReference>
<dbReference type="AlphaFoldDB" id="A0AAD1Z8J9"/>
<evidence type="ECO:0000313" key="3">
    <source>
        <dbReference type="Proteomes" id="UP000834106"/>
    </source>
</evidence>
<protein>
    <recommendedName>
        <fullName evidence="1">DUF1117 domain-containing protein</fullName>
    </recommendedName>
</protein>
<dbReference type="EMBL" id="OU503042">
    <property type="protein sequence ID" value="CAI9764864.1"/>
    <property type="molecule type" value="Genomic_DNA"/>
</dbReference>
<accession>A0AAD1Z8J9</accession>
<gene>
    <name evidence="2" type="ORF">FPE_LOCUS12294</name>
</gene>